<feature type="binding site" evidence="7">
    <location>
        <position position="131"/>
    </location>
    <ligand>
        <name>FMN</name>
        <dbReference type="ChEBI" id="CHEBI:58210"/>
    </ligand>
</feature>
<feature type="binding site" evidence="7">
    <location>
        <begin position="331"/>
        <end position="332"/>
    </location>
    <ligand>
        <name>FMN</name>
        <dbReference type="ChEBI" id="CHEBI:58210"/>
    </ligand>
</feature>
<dbReference type="SMART" id="SM01240">
    <property type="entry name" value="IMPDH"/>
    <property type="match status" value="1"/>
</dbReference>
<name>A0A5B8KVL4_9HYPH</name>
<dbReference type="InterPro" id="IPR008259">
    <property type="entry name" value="FMN_hydac_DH_AS"/>
</dbReference>
<dbReference type="AlphaFoldDB" id="A0A5B8KVL4"/>
<evidence type="ECO:0000256" key="3">
    <source>
        <dbReference type="ARBA" id="ARBA00022643"/>
    </source>
</evidence>
<dbReference type="PANTHER" id="PTHR10578">
    <property type="entry name" value="S -2-HYDROXY-ACID OXIDASE-RELATED"/>
    <property type="match status" value="1"/>
</dbReference>
<gene>
    <name evidence="9" type="ORF">FQ775_03945</name>
</gene>
<keyword evidence="10" id="KW-1185">Reference proteome</keyword>
<feature type="binding site" evidence="7">
    <location>
        <position position="159"/>
    </location>
    <ligand>
        <name>FMN</name>
        <dbReference type="ChEBI" id="CHEBI:58210"/>
    </ligand>
</feature>
<dbReference type="PANTHER" id="PTHR10578:SF107">
    <property type="entry name" value="2-HYDROXYACID OXIDASE 1"/>
    <property type="match status" value="1"/>
</dbReference>
<dbReference type="GO" id="GO:0016614">
    <property type="term" value="F:oxidoreductase activity, acting on CH-OH group of donors"/>
    <property type="evidence" value="ECO:0007669"/>
    <property type="project" value="UniProtKB-ARBA"/>
</dbReference>
<dbReference type="SUPFAM" id="SSF51395">
    <property type="entry name" value="FMN-linked oxidoreductases"/>
    <property type="match status" value="1"/>
</dbReference>
<feature type="domain" description="FMN hydroxy acid dehydrogenase" evidence="8">
    <location>
        <begin position="2"/>
        <end position="382"/>
    </location>
</feature>
<evidence type="ECO:0000256" key="5">
    <source>
        <dbReference type="ARBA" id="ARBA00024042"/>
    </source>
</evidence>
<evidence type="ECO:0000313" key="9">
    <source>
        <dbReference type="EMBL" id="QDY99591.1"/>
    </source>
</evidence>
<keyword evidence="2 7" id="KW-0285">Flavoprotein</keyword>
<feature type="binding site" evidence="7">
    <location>
        <position position="168"/>
    </location>
    <ligand>
        <name>glyoxylate</name>
        <dbReference type="ChEBI" id="CHEBI:36655"/>
    </ligand>
</feature>
<dbReference type="InterPro" id="IPR000262">
    <property type="entry name" value="FMN-dep_DH"/>
</dbReference>
<evidence type="ECO:0000256" key="7">
    <source>
        <dbReference type="PIRSR" id="PIRSR000138-2"/>
    </source>
</evidence>
<feature type="active site" description="Proton acceptor" evidence="6">
    <location>
        <position position="277"/>
    </location>
</feature>
<feature type="binding site" evidence="7">
    <location>
        <position position="110"/>
    </location>
    <ligand>
        <name>FMN</name>
        <dbReference type="ChEBI" id="CHEBI:58210"/>
    </ligand>
</feature>
<dbReference type="Pfam" id="PF01070">
    <property type="entry name" value="FMN_dh"/>
    <property type="match status" value="1"/>
</dbReference>
<feature type="binding site" evidence="7">
    <location>
        <position position="275"/>
    </location>
    <ligand>
        <name>FMN</name>
        <dbReference type="ChEBI" id="CHEBI:58210"/>
    </ligand>
</feature>
<keyword evidence="4" id="KW-0560">Oxidoreductase</keyword>
<dbReference type="InterPro" id="IPR037396">
    <property type="entry name" value="FMN_HAD"/>
</dbReference>
<dbReference type="PROSITE" id="PS51349">
    <property type="entry name" value="FMN_HYDROXY_ACID_DH_2"/>
    <property type="match status" value="1"/>
</dbReference>
<dbReference type="OrthoDB" id="9770452at2"/>
<keyword evidence="3 7" id="KW-0288">FMN</keyword>
<dbReference type="Gene3D" id="3.20.20.70">
    <property type="entry name" value="Aldolase class I"/>
    <property type="match status" value="1"/>
</dbReference>
<dbReference type="PROSITE" id="PS00557">
    <property type="entry name" value="FMN_HYDROXY_ACID_DH_1"/>
    <property type="match status" value="1"/>
</dbReference>
<reference evidence="9" key="1">
    <citation type="submission" date="2020-04" db="EMBL/GenBank/DDBJ databases">
        <title>Nitratireductor sp. nov. isolated from mangrove soil.</title>
        <authorList>
            <person name="Ye Y."/>
        </authorList>
    </citation>
    <scope>NUCLEOTIDE SEQUENCE</scope>
    <source>
        <strain evidence="9">SY7</strain>
    </source>
</reference>
<evidence type="ECO:0000256" key="6">
    <source>
        <dbReference type="PIRSR" id="PIRSR000138-1"/>
    </source>
</evidence>
<evidence type="ECO:0000256" key="1">
    <source>
        <dbReference type="ARBA" id="ARBA00001917"/>
    </source>
</evidence>
<comment type="cofactor">
    <cofactor evidence="1">
        <name>FMN</name>
        <dbReference type="ChEBI" id="CHEBI:58210"/>
    </cofactor>
</comment>
<dbReference type="FunFam" id="3.20.20.70:FF:000029">
    <property type="entry name" value="L-lactate dehydrogenase"/>
    <property type="match status" value="1"/>
</dbReference>
<dbReference type="InterPro" id="IPR013785">
    <property type="entry name" value="Aldolase_TIM"/>
</dbReference>
<proteinExistence type="inferred from homology"/>
<dbReference type="CDD" id="cd02809">
    <property type="entry name" value="alpha_hydroxyacid_oxid_FMN"/>
    <property type="match status" value="1"/>
</dbReference>
<comment type="similarity">
    <text evidence="5">Belongs to the FMN-dependent alpha-hydroxy acid dehydrogenase family.</text>
</comment>
<evidence type="ECO:0000256" key="4">
    <source>
        <dbReference type="ARBA" id="ARBA00023002"/>
    </source>
</evidence>
<feature type="binding site" evidence="7">
    <location>
        <position position="253"/>
    </location>
    <ligand>
        <name>FMN</name>
        <dbReference type="ChEBI" id="CHEBI:58210"/>
    </ligand>
</feature>
<dbReference type="EMBL" id="CP042301">
    <property type="protein sequence ID" value="QDY99591.1"/>
    <property type="molecule type" value="Genomic_DNA"/>
</dbReference>
<evidence type="ECO:0000313" key="10">
    <source>
        <dbReference type="Proteomes" id="UP000321389"/>
    </source>
</evidence>
<protein>
    <submittedName>
        <fullName evidence="9">Alpha-hydroxy-acid oxidizing protein</fullName>
    </submittedName>
</protein>
<dbReference type="RefSeq" id="WP_146298247.1">
    <property type="nucleotide sequence ID" value="NZ_CP042301.2"/>
</dbReference>
<feature type="binding site" evidence="7">
    <location>
        <position position="280"/>
    </location>
    <ligand>
        <name>glyoxylate</name>
        <dbReference type="ChEBI" id="CHEBI:36655"/>
    </ligand>
</feature>
<feature type="binding site" evidence="7">
    <location>
        <begin position="81"/>
        <end position="83"/>
    </location>
    <ligand>
        <name>FMN</name>
        <dbReference type="ChEBI" id="CHEBI:58210"/>
    </ligand>
</feature>
<feature type="binding site" evidence="7">
    <location>
        <position position="277"/>
    </location>
    <ligand>
        <name>glyoxylate</name>
        <dbReference type="ChEBI" id="CHEBI:36655"/>
    </ligand>
</feature>
<organism evidence="9 10">
    <name type="scientific">Nitratireductor mangrovi</name>
    <dbReference type="NCBI Taxonomy" id="2599600"/>
    <lineage>
        <taxon>Bacteria</taxon>
        <taxon>Pseudomonadati</taxon>
        <taxon>Pseudomonadota</taxon>
        <taxon>Alphaproteobacteria</taxon>
        <taxon>Hyphomicrobiales</taxon>
        <taxon>Phyllobacteriaceae</taxon>
        <taxon>Nitratireductor</taxon>
    </lineage>
</organism>
<evidence type="ECO:0000256" key="2">
    <source>
        <dbReference type="ARBA" id="ARBA00022630"/>
    </source>
</evidence>
<dbReference type="GO" id="GO:0010181">
    <property type="term" value="F:FMN binding"/>
    <property type="evidence" value="ECO:0007669"/>
    <property type="project" value="InterPro"/>
</dbReference>
<sequence length="392" mass="42862">MAIQKGLITVMDYRAAAQRTLPRMLYDFVVGGALDEQTVYRNREGFGDWWLRGRSFRSSAHVSLRRELFGSTLSFPLMLAPTGASGLLWPFGEAETARAAAAKGVIMQVSAGSLQSMEDIAAASDADKWLQLFLYRDRGLTLEFLDRARVAGYRAICVTTDAPVHGRRDRDTRNGFSIDRKLTPATLIDVAWHYRWWLRMARAPRFAMQNFAGRSTGNMVDMASYIASVLDPDVTWDDFSWLREQWKGPLIVKGVLDPGDARQAVERGADAVQISNHGGRQLDGTLASIDALPAVVDAVDGHVPVLLDGGISRGTDIVKAVALGAHACVIGRAHLWGLAVAGARGVEAVLDILEQEMRNAMTIGGWKTLCELDRASVTRLPSTSLQGELHDG</sequence>
<dbReference type="KEGG" id="niy:FQ775_03945"/>
<accession>A0A5B8KVL4</accession>
<evidence type="ECO:0000259" key="8">
    <source>
        <dbReference type="PROSITE" id="PS51349"/>
    </source>
</evidence>
<dbReference type="Proteomes" id="UP000321389">
    <property type="component" value="Chromosome"/>
</dbReference>
<dbReference type="InterPro" id="IPR012133">
    <property type="entry name" value="Alpha-hydoxy_acid_DH_FMN"/>
</dbReference>
<dbReference type="PIRSF" id="PIRSF000138">
    <property type="entry name" value="Al-hdrx_acd_dh"/>
    <property type="match status" value="1"/>
</dbReference>